<organism evidence="3 4">
    <name type="scientific">Meloidogyne incognita</name>
    <name type="common">Southern root-knot nematode worm</name>
    <name type="synonym">Oxyuris incognita</name>
    <dbReference type="NCBI Taxonomy" id="6306"/>
    <lineage>
        <taxon>Eukaryota</taxon>
        <taxon>Metazoa</taxon>
        <taxon>Ecdysozoa</taxon>
        <taxon>Nematoda</taxon>
        <taxon>Chromadorea</taxon>
        <taxon>Rhabditida</taxon>
        <taxon>Tylenchina</taxon>
        <taxon>Tylenchomorpha</taxon>
        <taxon>Tylenchoidea</taxon>
        <taxon>Meloidogynidae</taxon>
        <taxon>Meloidogyninae</taxon>
        <taxon>Meloidogyne</taxon>
        <taxon>Meloidogyne incognita group</taxon>
    </lineage>
</organism>
<proteinExistence type="predicted"/>
<dbReference type="PROSITE" id="PS00028">
    <property type="entry name" value="ZINC_FINGER_C2H2_1"/>
    <property type="match status" value="1"/>
</dbReference>
<keyword evidence="1" id="KW-0862">Zinc</keyword>
<evidence type="ECO:0000256" key="1">
    <source>
        <dbReference type="PROSITE-ProRule" id="PRU00042"/>
    </source>
</evidence>
<dbReference type="AlphaFoldDB" id="A0A914NFL5"/>
<keyword evidence="1" id="KW-0479">Metal-binding</keyword>
<keyword evidence="1" id="KW-0863">Zinc-finger</keyword>
<evidence type="ECO:0000313" key="4">
    <source>
        <dbReference type="WBParaSite" id="Minc3s04560g36541"/>
    </source>
</evidence>
<evidence type="ECO:0000259" key="2">
    <source>
        <dbReference type="PROSITE" id="PS50157"/>
    </source>
</evidence>
<name>A0A914NFL5_MELIC</name>
<keyword evidence="3" id="KW-1185">Reference proteome</keyword>
<dbReference type="PROSITE" id="PS50157">
    <property type="entry name" value="ZINC_FINGER_C2H2_2"/>
    <property type="match status" value="1"/>
</dbReference>
<sequence>MALIYPKDLCQLLVESDKCTFSMIDFTQPVYEDETMYRYVNVSKEKGFEEDEQNDRKKAVKMYCNRCGEFVMEFISEVDVTKDILDGIHVLMYHPFTSWNLSKTRFNNFICSQCSSGYISLDELFEHSLTHLDQ</sequence>
<dbReference type="Proteomes" id="UP000887563">
    <property type="component" value="Unplaced"/>
</dbReference>
<reference evidence="4" key="1">
    <citation type="submission" date="2022-11" db="UniProtKB">
        <authorList>
            <consortium name="WormBaseParasite"/>
        </authorList>
    </citation>
    <scope>IDENTIFICATION</scope>
</reference>
<accession>A0A914NFL5</accession>
<dbReference type="InterPro" id="IPR013087">
    <property type="entry name" value="Znf_C2H2_type"/>
</dbReference>
<dbReference type="WBParaSite" id="Minc3s04560g36541">
    <property type="protein sequence ID" value="Minc3s04560g36541"/>
    <property type="gene ID" value="Minc3s04560g36541"/>
</dbReference>
<feature type="domain" description="C2H2-type" evidence="2">
    <location>
        <begin position="109"/>
        <end position="134"/>
    </location>
</feature>
<dbReference type="GO" id="GO:0008270">
    <property type="term" value="F:zinc ion binding"/>
    <property type="evidence" value="ECO:0007669"/>
    <property type="project" value="UniProtKB-KW"/>
</dbReference>
<evidence type="ECO:0000313" key="3">
    <source>
        <dbReference type="Proteomes" id="UP000887563"/>
    </source>
</evidence>
<protein>
    <submittedName>
        <fullName evidence="4">C2H2-type domain-containing protein</fullName>
    </submittedName>
</protein>